<accession>A0A841CT00</accession>
<sequence length="225" mass="24734">MVHAFLEYLHSVGFDRVPKPLGLTGSREVLTHIPGDSGADGWARVVPDEGLRGFARLLRDFHEASRGFVVPEDAAWALPADVTGGVVCHGDFGPWNVVWDGLVPVGLLDFDFARPGDPLDDVAYALEFVAPFRSDEEAVRWLGFAGPPDRWSRIEIFAEAYGLSDTGGLVDAVVRRQEQTIRDVESLARHGVEPQRSWVDGGVLDDLRGKVEWSRANRELFGGLS</sequence>
<keyword evidence="3" id="KW-1185">Reference proteome</keyword>
<comment type="caution">
    <text evidence="2">The sequence shown here is derived from an EMBL/GenBank/DDBJ whole genome shotgun (WGS) entry which is preliminary data.</text>
</comment>
<feature type="domain" description="Aminoglycoside phosphotransferase" evidence="1">
    <location>
        <begin position="84"/>
        <end position="138"/>
    </location>
</feature>
<dbReference type="Proteomes" id="UP000547510">
    <property type="component" value="Unassembled WGS sequence"/>
</dbReference>
<evidence type="ECO:0000313" key="3">
    <source>
        <dbReference type="Proteomes" id="UP000547510"/>
    </source>
</evidence>
<organism evidence="2 3">
    <name type="scientific">Saccharothrix tamanrassetensis</name>
    <dbReference type="NCBI Taxonomy" id="1051531"/>
    <lineage>
        <taxon>Bacteria</taxon>
        <taxon>Bacillati</taxon>
        <taxon>Actinomycetota</taxon>
        <taxon>Actinomycetes</taxon>
        <taxon>Pseudonocardiales</taxon>
        <taxon>Pseudonocardiaceae</taxon>
        <taxon>Saccharothrix</taxon>
    </lineage>
</organism>
<dbReference type="AlphaFoldDB" id="A0A841CT00"/>
<proteinExistence type="predicted"/>
<dbReference type="InterPro" id="IPR002575">
    <property type="entry name" value="Aminoglycoside_PTrfase"/>
</dbReference>
<reference evidence="2 3" key="1">
    <citation type="submission" date="2020-08" db="EMBL/GenBank/DDBJ databases">
        <title>Genomic Encyclopedia of Type Strains, Phase III (KMG-III): the genomes of soil and plant-associated and newly described type strains.</title>
        <authorList>
            <person name="Whitman W."/>
        </authorList>
    </citation>
    <scope>NUCLEOTIDE SEQUENCE [LARGE SCALE GENOMIC DNA]</scope>
    <source>
        <strain evidence="2 3">CECT 8640</strain>
    </source>
</reference>
<gene>
    <name evidence="2" type="ORF">FHS29_006615</name>
</gene>
<dbReference type="Pfam" id="PF01636">
    <property type="entry name" value="APH"/>
    <property type="match status" value="1"/>
</dbReference>
<evidence type="ECO:0000313" key="2">
    <source>
        <dbReference type="EMBL" id="MBB5959993.1"/>
    </source>
</evidence>
<dbReference type="SUPFAM" id="SSF56112">
    <property type="entry name" value="Protein kinase-like (PK-like)"/>
    <property type="match status" value="1"/>
</dbReference>
<protein>
    <recommendedName>
        <fullName evidence="1">Aminoglycoside phosphotransferase domain-containing protein</fullName>
    </recommendedName>
</protein>
<dbReference type="Gene3D" id="3.90.1200.10">
    <property type="match status" value="1"/>
</dbReference>
<evidence type="ECO:0000259" key="1">
    <source>
        <dbReference type="Pfam" id="PF01636"/>
    </source>
</evidence>
<dbReference type="EMBL" id="JACHJN010000013">
    <property type="protein sequence ID" value="MBB5959993.1"/>
    <property type="molecule type" value="Genomic_DNA"/>
</dbReference>
<name>A0A841CT00_9PSEU</name>
<dbReference type="InterPro" id="IPR011009">
    <property type="entry name" value="Kinase-like_dom_sf"/>
</dbReference>
<dbReference type="RefSeq" id="WP_312865195.1">
    <property type="nucleotide sequence ID" value="NZ_JACHJN010000013.1"/>
</dbReference>